<dbReference type="GO" id="GO:0031122">
    <property type="term" value="P:cytoplasmic microtubule organization"/>
    <property type="evidence" value="ECO:0007669"/>
    <property type="project" value="TreeGrafter"/>
</dbReference>
<dbReference type="GO" id="GO:0051321">
    <property type="term" value="P:meiotic cell cycle"/>
    <property type="evidence" value="ECO:0007669"/>
    <property type="project" value="TreeGrafter"/>
</dbReference>
<evidence type="ECO:0000313" key="9">
    <source>
        <dbReference type="EMBL" id="CAF3597924.1"/>
    </source>
</evidence>
<evidence type="ECO:0000256" key="1">
    <source>
        <dbReference type="ARBA" id="ARBA00010337"/>
    </source>
</evidence>
<dbReference type="OrthoDB" id="2192946at2759"/>
<protein>
    <recommendedName>
        <fullName evidence="5">Gamma-tubulin complex component</fullName>
    </recommendedName>
</protein>
<dbReference type="EMBL" id="CAJNOQ010000534">
    <property type="protein sequence ID" value="CAF0812203.1"/>
    <property type="molecule type" value="Genomic_DNA"/>
</dbReference>
<feature type="domain" description="Gamma tubulin complex component C-terminal" evidence="6">
    <location>
        <begin position="537"/>
        <end position="897"/>
    </location>
</feature>
<dbReference type="InterPro" id="IPR041470">
    <property type="entry name" value="GCP_N"/>
</dbReference>
<dbReference type="GO" id="GO:0043015">
    <property type="term" value="F:gamma-tubulin binding"/>
    <property type="evidence" value="ECO:0007669"/>
    <property type="project" value="InterPro"/>
</dbReference>
<dbReference type="PANTHER" id="PTHR19302:SF13">
    <property type="entry name" value="GAMMA-TUBULIN COMPLEX COMPONENT 2"/>
    <property type="match status" value="1"/>
</dbReference>
<comment type="caution">
    <text evidence="8">The sequence shown here is derived from an EMBL/GenBank/DDBJ whole genome shotgun (WGS) entry which is preliminary data.</text>
</comment>
<dbReference type="Proteomes" id="UP000663829">
    <property type="component" value="Unassembled WGS sequence"/>
</dbReference>
<dbReference type="InterPro" id="IPR042241">
    <property type="entry name" value="GCP_C_sf"/>
</dbReference>
<organism evidence="8 10">
    <name type="scientific">Didymodactylos carnosus</name>
    <dbReference type="NCBI Taxonomy" id="1234261"/>
    <lineage>
        <taxon>Eukaryota</taxon>
        <taxon>Metazoa</taxon>
        <taxon>Spiralia</taxon>
        <taxon>Gnathifera</taxon>
        <taxon>Rotifera</taxon>
        <taxon>Eurotatoria</taxon>
        <taxon>Bdelloidea</taxon>
        <taxon>Philodinida</taxon>
        <taxon>Philodinidae</taxon>
        <taxon>Didymodactylos</taxon>
    </lineage>
</organism>
<comment type="similarity">
    <text evidence="1 5">Belongs to the TUBGCP family.</text>
</comment>
<dbReference type="InterPro" id="IPR040457">
    <property type="entry name" value="GCP_C"/>
</dbReference>
<reference evidence="8" key="1">
    <citation type="submission" date="2021-02" db="EMBL/GenBank/DDBJ databases">
        <authorList>
            <person name="Nowell W R."/>
        </authorList>
    </citation>
    <scope>NUCLEOTIDE SEQUENCE</scope>
</reference>
<sequence length="903" mass="104333">MSATHEYSLHYLINELMKTLNNSIGPELIVELLAKHKGRNIYPSSEIEDAKRKLLNNSSTPKEFNELYDDLKARHVQDLDNTLIILSQIADNQEVQELIKPNSGSTFPTSRSMSILTPQRFHNDTPGQHTFVPSMNTTRRTDTILSSPSSTFKHSPGVLAELKENLLRPSSTQPSLSIPSEIYQKFHKENIDTRRRGDYPQRPPWFTERLGLVWDFYPTPQKFEPDVALGRSTIVEQEKIIVEDLLLCMLGIEGKFIKTPSLSLTDKQAERSFHIDRSLDPTLRDLARRMLPLCSSHSLIVRFIEERIQFKYGLVNHALAGALRGVLERFYVFVGQLETQQNLGNLTLQTLWFHTEPVMHIMEVVAIIVRTINKGNNIGRSVLDLLHEQTQNSSGYKQTYDTCYYLAKSAFKPYLTMLETWIYKGIIHDPYNEFMVTENKDVQKENLENDFNDKYWGKRYVLNRNNTPRLLESMSEMILNTGKYLNAIRESGIDDKTKTMEELKYTTKEKDLEEPLEKAYQYASQILLNLVLNEYHLLERFKTLKHYFLIDQGDYIVQFMDIAEDELNKSASIINAEKIDALLVVALGTSIDPYKDDLRIKLFNYDLISMLEKVITIDRVSGGGGNSSLSSSSSSVSLYAQGDFASTPKTSDPIEIKLSGLESFSLDYDVKWPISLIINRFVLVRYQMLFRYLFYVKHIERLLCNVWRFHKNGRKLTTRQQQKTTSSTTARKTNVGDAAAYLRHKMLHFVQNLLYYMSFEVIEPHWHTFQTNLKKVTNIDELLKYHFLFLDNCLRDCMLTNGHLLRLIHKLMAICVLFANTMMKVDEPIPFSSTTTTKTNLPTSEESLFAMIYNFNSNFTNQLTALLDAISREDGGVHGQEHRLTNIIHRINFNNQYHFHGGM</sequence>
<gene>
    <name evidence="8" type="ORF">GPM918_LOCUS4091</name>
    <name evidence="9" type="ORF">SRO942_LOCUS4091</name>
</gene>
<dbReference type="GO" id="GO:0000922">
    <property type="term" value="C:spindle pole"/>
    <property type="evidence" value="ECO:0007669"/>
    <property type="project" value="InterPro"/>
</dbReference>
<keyword evidence="4 5" id="KW-0206">Cytoskeleton</keyword>
<proteinExistence type="inferred from homology"/>
<dbReference type="AlphaFoldDB" id="A0A813TNG4"/>
<dbReference type="Gene3D" id="1.20.120.1900">
    <property type="entry name" value="Gamma-tubulin complex, C-terminal domain"/>
    <property type="match status" value="1"/>
</dbReference>
<feature type="domain" description="Gamma tubulin complex component protein N-terminal" evidence="7">
    <location>
        <begin position="242"/>
        <end position="534"/>
    </location>
</feature>
<dbReference type="GO" id="GO:0007020">
    <property type="term" value="P:microtubule nucleation"/>
    <property type="evidence" value="ECO:0007669"/>
    <property type="project" value="InterPro"/>
</dbReference>
<keyword evidence="2 5" id="KW-0963">Cytoplasm</keyword>
<dbReference type="GO" id="GO:0000930">
    <property type="term" value="C:gamma-tubulin complex"/>
    <property type="evidence" value="ECO:0007669"/>
    <property type="project" value="TreeGrafter"/>
</dbReference>
<dbReference type="PANTHER" id="PTHR19302">
    <property type="entry name" value="GAMMA TUBULIN COMPLEX PROTEIN"/>
    <property type="match status" value="1"/>
</dbReference>
<dbReference type="Pfam" id="PF04130">
    <property type="entry name" value="GCP_C_terminal"/>
    <property type="match status" value="1"/>
</dbReference>
<name>A0A813TNG4_9BILA</name>
<dbReference type="GO" id="GO:0051225">
    <property type="term" value="P:spindle assembly"/>
    <property type="evidence" value="ECO:0007669"/>
    <property type="project" value="TreeGrafter"/>
</dbReference>
<evidence type="ECO:0000313" key="8">
    <source>
        <dbReference type="EMBL" id="CAF0812203.1"/>
    </source>
</evidence>
<dbReference type="InterPro" id="IPR007259">
    <property type="entry name" value="GCP"/>
</dbReference>
<keyword evidence="3 5" id="KW-0493">Microtubule</keyword>
<evidence type="ECO:0000256" key="2">
    <source>
        <dbReference type="ARBA" id="ARBA00022490"/>
    </source>
</evidence>
<dbReference type="GO" id="GO:0051011">
    <property type="term" value="F:microtubule minus-end binding"/>
    <property type="evidence" value="ECO:0007669"/>
    <property type="project" value="TreeGrafter"/>
</dbReference>
<dbReference type="GO" id="GO:0000278">
    <property type="term" value="P:mitotic cell cycle"/>
    <property type="evidence" value="ECO:0007669"/>
    <property type="project" value="TreeGrafter"/>
</dbReference>
<evidence type="ECO:0000256" key="4">
    <source>
        <dbReference type="ARBA" id="ARBA00023212"/>
    </source>
</evidence>
<keyword evidence="10" id="KW-1185">Reference proteome</keyword>
<comment type="subcellular location">
    <subcellularLocation>
        <location evidence="5">Cytoplasm</location>
        <location evidence="5">Cytoskeleton</location>
        <location evidence="5">Microtubule organizing center</location>
    </subcellularLocation>
</comment>
<dbReference type="EMBL" id="CAJOBC010000534">
    <property type="protein sequence ID" value="CAF3597924.1"/>
    <property type="molecule type" value="Genomic_DNA"/>
</dbReference>
<accession>A0A813TNG4</accession>
<dbReference type="GO" id="GO:0005874">
    <property type="term" value="C:microtubule"/>
    <property type="evidence" value="ECO:0007669"/>
    <property type="project" value="UniProtKB-KW"/>
</dbReference>
<evidence type="ECO:0000259" key="7">
    <source>
        <dbReference type="Pfam" id="PF17681"/>
    </source>
</evidence>
<evidence type="ECO:0000256" key="5">
    <source>
        <dbReference type="RuleBase" id="RU363050"/>
    </source>
</evidence>
<evidence type="ECO:0000313" key="10">
    <source>
        <dbReference type="Proteomes" id="UP000663829"/>
    </source>
</evidence>
<evidence type="ECO:0000256" key="3">
    <source>
        <dbReference type="ARBA" id="ARBA00022701"/>
    </source>
</evidence>
<dbReference type="Pfam" id="PF17681">
    <property type="entry name" value="GCP_N_terminal"/>
    <property type="match status" value="1"/>
</dbReference>
<dbReference type="Proteomes" id="UP000681722">
    <property type="component" value="Unassembled WGS sequence"/>
</dbReference>
<evidence type="ECO:0000259" key="6">
    <source>
        <dbReference type="Pfam" id="PF04130"/>
    </source>
</evidence>